<dbReference type="AlphaFoldDB" id="Q69YA1"/>
<name>Q69YA1_ORYSJ</name>
<evidence type="ECO:0000313" key="1">
    <source>
        <dbReference type="EMBL" id="BAD35226.1"/>
    </source>
</evidence>
<protein>
    <submittedName>
        <fullName evidence="1">Uncharacterized protein</fullName>
    </submittedName>
</protein>
<accession>Q69YA1</accession>
<organism evidence="1 2">
    <name type="scientific">Oryza sativa subsp. japonica</name>
    <name type="common">Rice</name>
    <dbReference type="NCBI Taxonomy" id="39947"/>
    <lineage>
        <taxon>Eukaryota</taxon>
        <taxon>Viridiplantae</taxon>
        <taxon>Streptophyta</taxon>
        <taxon>Embryophyta</taxon>
        <taxon>Tracheophyta</taxon>
        <taxon>Spermatophyta</taxon>
        <taxon>Magnoliopsida</taxon>
        <taxon>Liliopsida</taxon>
        <taxon>Poales</taxon>
        <taxon>Poaceae</taxon>
        <taxon>BOP clade</taxon>
        <taxon>Oryzoideae</taxon>
        <taxon>Oryzeae</taxon>
        <taxon>Oryzinae</taxon>
        <taxon>Oryza</taxon>
        <taxon>Oryza sativa</taxon>
    </lineage>
</organism>
<dbReference type="Proteomes" id="UP000000763">
    <property type="component" value="Chromosome 6"/>
</dbReference>
<evidence type="ECO:0000313" key="2">
    <source>
        <dbReference type="Proteomes" id="UP000000763"/>
    </source>
</evidence>
<proteinExistence type="predicted"/>
<reference evidence="2" key="1">
    <citation type="journal article" date="2005" name="Nature">
        <title>The map-based sequence of the rice genome.</title>
        <authorList>
            <consortium name="International rice genome sequencing project (IRGSP)"/>
            <person name="Matsumoto T."/>
            <person name="Wu J."/>
            <person name="Kanamori H."/>
            <person name="Katayose Y."/>
            <person name="Fujisawa M."/>
            <person name="Namiki N."/>
            <person name="Mizuno H."/>
            <person name="Yamamoto K."/>
            <person name="Antonio B.A."/>
            <person name="Baba T."/>
            <person name="Sakata K."/>
            <person name="Nagamura Y."/>
            <person name="Aoki H."/>
            <person name="Arikawa K."/>
            <person name="Arita K."/>
            <person name="Bito T."/>
            <person name="Chiden Y."/>
            <person name="Fujitsuka N."/>
            <person name="Fukunaka R."/>
            <person name="Hamada M."/>
            <person name="Harada C."/>
            <person name="Hayashi A."/>
            <person name="Hijishita S."/>
            <person name="Honda M."/>
            <person name="Hosokawa S."/>
            <person name="Ichikawa Y."/>
            <person name="Idonuma A."/>
            <person name="Iijima M."/>
            <person name="Ikeda M."/>
            <person name="Ikeno M."/>
            <person name="Ito K."/>
            <person name="Ito S."/>
            <person name="Ito T."/>
            <person name="Ito Y."/>
            <person name="Ito Y."/>
            <person name="Iwabuchi A."/>
            <person name="Kamiya K."/>
            <person name="Karasawa W."/>
            <person name="Kurita K."/>
            <person name="Katagiri S."/>
            <person name="Kikuta A."/>
            <person name="Kobayashi H."/>
            <person name="Kobayashi N."/>
            <person name="Machita K."/>
            <person name="Maehara T."/>
            <person name="Masukawa M."/>
            <person name="Mizubayashi T."/>
            <person name="Mukai Y."/>
            <person name="Nagasaki H."/>
            <person name="Nagata Y."/>
            <person name="Naito S."/>
            <person name="Nakashima M."/>
            <person name="Nakama Y."/>
            <person name="Nakamichi Y."/>
            <person name="Nakamura M."/>
            <person name="Meguro A."/>
            <person name="Negishi M."/>
            <person name="Ohta I."/>
            <person name="Ohta T."/>
            <person name="Okamoto M."/>
            <person name="Ono N."/>
            <person name="Saji S."/>
            <person name="Sakaguchi M."/>
            <person name="Sakai K."/>
            <person name="Shibata M."/>
            <person name="Shimokawa T."/>
            <person name="Song J."/>
            <person name="Takazaki Y."/>
            <person name="Terasawa K."/>
            <person name="Tsugane M."/>
            <person name="Tsuji K."/>
            <person name="Ueda S."/>
            <person name="Waki K."/>
            <person name="Yamagata H."/>
            <person name="Yamamoto M."/>
            <person name="Yamamoto S."/>
            <person name="Yamane H."/>
            <person name="Yoshiki S."/>
            <person name="Yoshihara R."/>
            <person name="Yukawa K."/>
            <person name="Zhong H."/>
            <person name="Yano M."/>
            <person name="Yuan Q."/>
            <person name="Ouyang S."/>
            <person name="Liu J."/>
            <person name="Jones K.M."/>
            <person name="Gansberger K."/>
            <person name="Moffat K."/>
            <person name="Hill J."/>
            <person name="Bera J."/>
            <person name="Fadrosh D."/>
            <person name="Jin S."/>
            <person name="Johri S."/>
            <person name="Kim M."/>
            <person name="Overton L."/>
            <person name="Reardon M."/>
            <person name="Tsitrin T."/>
            <person name="Vuong H."/>
            <person name="Weaver B."/>
            <person name="Ciecko A."/>
            <person name="Tallon L."/>
            <person name="Jackson J."/>
            <person name="Pai G."/>
            <person name="Aken S.V."/>
            <person name="Utterback T."/>
            <person name="Reidmuller S."/>
            <person name="Feldblyum T."/>
            <person name="Hsiao J."/>
            <person name="Zismann V."/>
            <person name="Iobst S."/>
            <person name="de Vazeille A.R."/>
            <person name="Buell C.R."/>
            <person name="Ying K."/>
            <person name="Li Y."/>
            <person name="Lu T."/>
            <person name="Huang Y."/>
            <person name="Zhao Q."/>
            <person name="Feng Q."/>
            <person name="Zhang L."/>
            <person name="Zhu J."/>
            <person name="Weng Q."/>
            <person name="Mu J."/>
            <person name="Lu Y."/>
            <person name="Fan D."/>
            <person name="Liu Y."/>
            <person name="Guan J."/>
            <person name="Zhang Y."/>
            <person name="Yu S."/>
            <person name="Liu X."/>
            <person name="Zhang Y."/>
            <person name="Hong G."/>
            <person name="Han B."/>
            <person name="Choisne N."/>
            <person name="Demange N."/>
            <person name="Orjeda G."/>
            <person name="Samain S."/>
            <person name="Cattolico L."/>
            <person name="Pelletier E."/>
            <person name="Couloux A."/>
            <person name="Segurens B."/>
            <person name="Wincker P."/>
            <person name="D'Hont A."/>
            <person name="Scarpelli C."/>
            <person name="Weissenbach J."/>
            <person name="Salanoubat M."/>
            <person name="Quetier F."/>
            <person name="Yu Y."/>
            <person name="Kim H.R."/>
            <person name="Rambo T."/>
            <person name="Currie J."/>
            <person name="Collura K."/>
            <person name="Luo M."/>
            <person name="Yang T."/>
            <person name="Ammiraju J.S.S."/>
            <person name="Engler F."/>
            <person name="Soderlund C."/>
            <person name="Wing R.A."/>
            <person name="Palmer L.E."/>
            <person name="de la Bastide M."/>
            <person name="Spiegel L."/>
            <person name="Nascimento L."/>
            <person name="Zutavern T."/>
            <person name="O'Shaughnessy A."/>
            <person name="Dike S."/>
            <person name="Dedhia N."/>
            <person name="Preston R."/>
            <person name="Balija V."/>
            <person name="McCombie W.R."/>
            <person name="Chow T."/>
            <person name="Chen H."/>
            <person name="Chung M."/>
            <person name="Chen C."/>
            <person name="Shaw J."/>
            <person name="Wu H."/>
            <person name="Hsiao K."/>
            <person name="Chao Y."/>
            <person name="Chu M."/>
            <person name="Cheng C."/>
            <person name="Hour A."/>
            <person name="Lee P."/>
            <person name="Lin S."/>
            <person name="Lin Y."/>
            <person name="Liou J."/>
            <person name="Liu S."/>
            <person name="Hsing Y."/>
            <person name="Raghuvanshi S."/>
            <person name="Mohanty A."/>
            <person name="Bharti A.K."/>
            <person name="Gaur A."/>
            <person name="Gupta V."/>
            <person name="Kumar D."/>
            <person name="Ravi V."/>
            <person name="Vij S."/>
            <person name="Kapur A."/>
            <person name="Khurana P."/>
            <person name="Khurana P."/>
            <person name="Khurana J.P."/>
            <person name="Tyagi A.K."/>
            <person name="Gaikwad K."/>
            <person name="Singh A."/>
            <person name="Dalal V."/>
            <person name="Srivastava S."/>
            <person name="Dixit A."/>
            <person name="Pal A.K."/>
            <person name="Ghazi I.A."/>
            <person name="Yadav M."/>
            <person name="Pandit A."/>
            <person name="Bhargava A."/>
            <person name="Sureshbabu K."/>
            <person name="Batra K."/>
            <person name="Sharma T.R."/>
            <person name="Mohapatra T."/>
            <person name="Singh N.K."/>
            <person name="Messing J."/>
            <person name="Nelson A.B."/>
            <person name="Fuks G."/>
            <person name="Kavchok S."/>
            <person name="Keizer G."/>
            <person name="Linton E."/>
            <person name="Llaca V."/>
            <person name="Song R."/>
            <person name="Tanyolac B."/>
            <person name="Young S."/>
            <person name="Ho-Il K."/>
            <person name="Hahn J.H."/>
            <person name="Sangsakoo G."/>
            <person name="Vanavichit A."/>
            <person name="de Mattos Luiz.A.T."/>
            <person name="Zimmer P.D."/>
            <person name="Malone G."/>
            <person name="Dellagostin O."/>
            <person name="de Oliveira A.C."/>
            <person name="Bevan M."/>
            <person name="Bancroft I."/>
            <person name="Minx P."/>
            <person name="Cordum H."/>
            <person name="Wilson R."/>
            <person name="Cheng Z."/>
            <person name="Jin W."/>
            <person name="Jiang J."/>
            <person name="Leong S.A."/>
            <person name="Iwama H."/>
            <person name="Gojobori T."/>
            <person name="Itoh T."/>
            <person name="Niimura Y."/>
            <person name="Fujii Y."/>
            <person name="Habara T."/>
            <person name="Sakai H."/>
            <person name="Sato Y."/>
            <person name="Wilson G."/>
            <person name="Kumar K."/>
            <person name="McCouch S."/>
            <person name="Juretic N."/>
            <person name="Hoen D."/>
            <person name="Wright S."/>
            <person name="Bruskiewich R."/>
            <person name="Bureau T."/>
            <person name="Miyao A."/>
            <person name="Hirochika H."/>
            <person name="Nishikawa T."/>
            <person name="Kadowaki K."/>
            <person name="Sugiura M."/>
            <person name="Burr B."/>
            <person name="Sasaki T."/>
        </authorList>
    </citation>
    <scope>NUCLEOTIDE SEQUENCE [LARGE SCALE GENOMIC DNA]</scope>
    <source>
        <strain evidence="2">cv. Nipponbare</strain>
    </source>
</reference>
<dbReference type="EMBL" id="AP003510">
    <property type="protein sequence ID" value="BAD35226.1"/>
    <property type="molecule type" value="Genomic_DNA"/>
</dbReference>
<reference evidence="2" key="2">
    <citation type="journal article" date="2008" name="Nucleic Acids Res.">
        <title>The rice annotation project database (RAP-DB): 2008 update.</title>
        <authorList>
            <consortium name="The rice annotation project (RAP)"/>
        </authorList>
    </citation>
    <scope>GENOME REANNOTATION</scope>
    <source>
        <strain evidence="2">cv. Nipponbare</strain>
    </source>
</reference>
<sequence length="66" mass="6896">MKYTVSGRWPRAGRGGWRDMVSTLSSRAAGVLAGVTHGAGRAGDRILGRARLSSVGIIACVYSCCL</sequence>
<gene>
    <name evidence="1" type="primary">P0528E04.33</name>
</gene>